<keyword evidence="3" id="KW-1185">Reference proteome</keyword>
<gene>
    <name evidence="2" type="ORF">L1857_12695</name>
</gene>
<accession>A0ABY4NU98</accession>
<evidence type="ECO:0000313" key="2">
    <source>
        <dbReference type="EMBL" id="UQS23623.1"/>
    </source>
</evidence>
<feature type="region of interest" description="Disordered" evidence="1">
    <location>
        <begin position="1"/>
        <end position="50"/>
    </location>
</feature>
<sequence>MLAAASRLERARDLLLGQEPPVDGEDEQTEPVDSLGAGNEESAATKRTWR</sequence>
<reference evidence="2" key="1">
    <citation type="submission" date="2022-01" db="EMBL/GenBank/DDBJ databases">
        <title>PSI-footprinting approach for the identification of protein synthesis inhibitor producers.</title>
        <authorList>
            <person name="Handel F."/>
            <person name="Kulik A."/>
            <person name="Wex K.W."/>
            <person name="Berscheid A."/>
            <person name="Saur J.S."/>
            <person name="Winkler A."/>
            <person name="Wibberg D."/>
            <person name="Kalinowski J."/>
            <person name="Broetz-Oesterhelt H."/>
            <person name="Mast Y."/>
        </authorList>
    </citation>
    <scope>NUCLEOTIDE SEQUENCE</scope>
    <source>
        <strain evidence="2">KNN 49.3e</strain>
    </source>
</reference>
<organism evidence="2 3">
    <name type="scientific">Amycolatopsis thermalba</name>
    <dbReference type="NCBI Taxonomy" id="944492"/>
    <lineage>
        <taxon>Bacteria</taxon>
        <taxon>Bacillati</taxon>
        <taxon>Actinomycetota</taxon>
        <taxon>Actinomycetes</taxon>
        <taxon>Pseudonocardiales</taxon>
        <taxon>Pseudonocardiaceae</taxon>
        <taxon>Amycolatopsis</taxon>
    </lineage>
</organism>
<evidence type="ECO:0000313" key="3">
    <source>
        <dbReference type="Proteomes" id="UP000830158"/>
    </source>
</evidence>
<dbReference type="RefSeq" id="WP_162830994.1">
    <property type="nucleotide sequence ID" value="NZ_CP091196.1"/>
</dbReference>
<evidence type="ECO:0000256" key="1">
    <source>
        <dbReference type="SAM" id="MobiDB-lite"/>
    </source>
</evidence>
<protein>
    <submittedName>
        <fullName evidence="2">Uncharacterized protein</fullName>
    </submittedName>
</protein>
<dbReference type="Proteomes" id="UP000830158">
    <property type="component" value="Chromosome"/>
</dbReference>
<name>A0ABY4NU98_9PSEU</name>
<dbReference type="EMBL" id="CP091196">
    <property type="protein sequence ID" value="UQS23623.1"/>
    <property type="molecule type" value="Genomic_DNA"/>
</dbReference>
<proteinExistence type="predicted"/>